<organism evidence="3 4">
    <name type="scientific">Neoarthrinium moseri</name>
    <dbReference type="NCBI Taxonomy" id="1658444"/>
    <lineage>
        <taxon>Eukaryota</taxon>
        <taxon>Fungi</taxon>
        <taxon>Dikarya</taxon>
        <taxon>Ascomycota</taxon>
        <taxon>Pezizomycotina</taxon>
        <taxon>Sordariomycetes</taxon>
        <taxon>Xylariomycetidae</taxon>
        <taxon>Amphisphaeriales</taxon>
        <taxon>Apiosporaceae</taxon>
        <taxon>Neoarthrinium</taxon>
    </lineage>
</organism>
<dbReference type="EMBL" id="JAFIMR010000020">
    <property type="protein sequence ID" value="KAI1866472.1"/>
    <property type="molecule type" value="Genomic_DNA"/>
</dbReference>
<accession>A0A9P9WJA9</accession>
<keyword evidence="1" id="KW-1133">Transmembrane helix</keyword>
<sequence length="120" mass="12422">MGPPGRAAISLFGVFTLTLAAFCSFLGFASNPDGGAQQIFLTATYALGGGNIVYSLCALLQHARSGDSAETGIFCPVLSTTAGIAVSGVLAAGWEEEKEWRFLLSIPENVMEAFTSPGTL</sequence>
<feature type="transmembrane region" description="Helical" evidence="1">
    <location>
        <begin position="72"/>
        <end position="94"/>
    </location>
</feature>
<keyword evidence="1" id="KW-0812">Transmembrane</keyword>
<proteinExistence type="predicted"/>
<keyword evidence="1" id="KW-0472">Membrane</keyword>
<evidence type="ECO:0000256" key="2">
    <source>
        <dbReference type="SAM" id="SignalP"/>
    </source>
</evidence>
<feature type="transmembrane region" description="Helical" evidence="1">
    <location>
        <begin position="39"/>
        <end position="60"/>
    </location>
</feature>
<gene>
    <name evidence="3" type="ORF">JX265_007773</name>
</gene>
<protein>
    <submittedName>
        <fullName evidence="3">Uncharacterized protein</fullName>
    </submittedName>
</protein>
<keyword evidence="2" id="KW-0732">Signal</keyword>
<keyword evidence="4" id="KW-1185">Reference proteome</keyword>
<evidence type="ECO:0000256" key="1">
    <source>
        <dbReference type="SAM" id="Phobius"/>
    </source>
</evidence>
<dbReference type="Proteomes" id="UP000829685">
    <property type="component" value="Unassembled WGS sequence"/>
</dbReference>
<reference evidence="3" key="1">
    <citation type="submission" date="2021-03" db="EMBL/GenBank/DDBJ databases">
        <title>Revisited historic fungal species revealed as producer of novel bioactive compounds through whole genome sequencing and comparative genomics.</title>
        <authorList>
            <person name="Vignolle G.A."/>
            <person name="Hochenegger N."/>
            <person name="Mach R.L."/>
            <person name="Mach-Aigner A.R."/>
            <person name="Javad Rahimi M."/>
            <person name="Salim K.A."/>
            <person name="Chan C.M."/>
            <person name="Lim L.B.L."/>
            <person name="Cai F."/>
            <person name="Druzhinina I.S."/>
            <person name="U'Ren J.M."/>
            <person name="Derntl C."/>
        </authorList>
    </citation>
    <scope>NUCLEOTIDE SEQUENCE</scope>
    <source>
        <strain evidence="3">TUCIM 5799</strain>
    </source>
</reference>
<comment type="caution">
    <text evidence="3">The sequence shown here is derived from an EMBL/GenBank/DDBJ whole genome shotgun (WGS) entry which is preliminary data.</text>
</comment>
<evidence type="ECO:0000313" key="3">
    <source>
        <dbReference type="EMBL" id="KAI1866472.1"/>
    </source>
</evidence>
<name>A0A9P9WJA9_9PEZI</name>
<feature type="chain" id="PRO_5040493143" evidence="2">
    <location>
        <begin position="21"/>
        <end position="120"/>
    </location>
</feature>
<evidence type="ECO:0000313" key="4">
    <source>
        <dbReference type="Proteomes" id="UP000829685"/>
    </source>
</evidence>
<feature type="signal peptide" evidence="2">
    <location>
        <begin position="1"/>
        <end position="20"/>
    </location>
</feature>
<dbReference type="AlphaFoldDB" id="A0A9P9WJA9"/>